<keyword evidence="2" id="KW-0378">Hydrolase</keyword>
<dbReference type="Pfam" id="PF07969">
    <property type="entry name" value="Amidohydro_3"/>
    <property type="match status" value="1"/>
</dbReference>
<gene>
    <name evidence="2" type="ORF">C0039_08955</name>
</gene>
<organism evidence="2 3">
    <name type="scientific">Pseudohalioglobus lutimaris</name>
    <dbReference type="NCBI Taxonomy" id="1737061"/>
    <lineage>
        <taxon>Bacteria</taxon>
        <taxon>Pseudomonadati</taxon>
        <taxon>Pseudomonadota</taxon>
        <taxon>Gammaproteobacteria</taxon>
        <taxon>Cellvibrionales</taxon>
        <taxon>Halieaceae</taxon>
        <taxon>Pseudohalioglobus</taxon>
    </lineage>
</organism>
<dbReference type="InterPro" id="IPR013108">
    <property type="entry name" value="Amidohydro_3"/>
</dbReference>
<dbReference type="InterPro" id="IPR032466">
    <property type="entry name" value="Metal_Hydrolase"/>
</dbReference>
<reference evidence="2 3" key="1">
    <citation type="submission" date="2018-01" db="EMBL/GenBank/DDBJ databases">
        <title>The draft genome sequence of Halioglobus lutimaris HF004.</title>
        <authorList>
            <person name="Du Z.-J."/>
            <person name="Shi M.-J."/>
        </authorList>
    </citation>
    <scope>NUCLEOTIDE SEQUENCE [LARGE SCALE GENOMIC DNA]</scope>
    <source>
        <strain evidence="2 3">HF004</strain>
    </source>
</reference>
<accession>A0A2N5X3Z3</accession>
<evidence type="ECO:0000259" key="1">
    <source>
        <dbReference type="Pfam" id="PF07969"/>
    </source>
</evidence>
<protein>
    <submittedName>
        <fullName evidence="2">Hydrolase</fullName>
    </submittedName>
</protein>
<keyword evidence="3" id="KW-1185">Reference proteome</keyword>
<dbReference type="RefSeq" id="WP_075999954.1">
    <property type="nucleotide sequence ID" value="NZ_PKUS01000008.1"/>
</dbReference>
<dbReference type="InterPro" id="IPR011059">
    <property type="entry name" value="Metal-dep_hydrolase_composite"/>
</dbReference>
<evidence type="ECO:0000313" key="2">
    <source>
        <dbReference type="EMBL" id="PLW69180.1"/>
    </source>
</evidence>
<dbReference type="OrthoDB" id="9031471at2"/>
<dbReference type="SUPFAM" id="SSF51556">
    <property type="entry name" value="Metallo-dependent hydrolases"/>
    <property type="match status" value="1"/>
</dbReference>
<dbReference type="EMBL" id="PKUS01000008">
    <property type="protein sequence ID" value="PLW69180.1"/>
    <property type="molecule type" value="Genomic_DNA"/>
</dbReference>
<dbReference type="Gene3D" id="3.10.310.70">
    <property type="match status" value="1"/>
</dbReference>
<proteinExistence type="predicted"/>
<dbReference type="Proteomes" id="UP000235005">
    <property type="component" value="Unassembled WGS sequence"/>
</dbReference>
<dbReference type="GO" id="GO:0016810">
    <property type="term" value="F:hydrolase activity, acting on carbon-nitrogen (but not peptide) bonds"/>
    <property type="evidence" value="ECO:0007669"/>
    <property type="project" value="InterPro"/>
</dbReference>
<evidence type="ECO:0000313" key="3">
    <source>
        <dbReference type="Proteomes" id="UP000235005"/>
    </source>
</evidence>
<dbReference type="Gene3D" id="3.20.20.140">
    <property type="entry name" value="Metal-dependent hydrolases"/>
    <property type="match status" value="2"/>
</dbReference>
<dbReference type="PANTHER" id="PTHR22642">
    <property type="entry name" value="IMIDAZOLONEPROPIONASE"/>
    <property type="match status" value="1"/>
</dbReference>
<dbReference type="AlphaFoldDB" id="A0A2N5X3Z3"/>
<dbReference type="Gene3D" id="2.30.40.10">
    <property type="entry name" value="Urease, subunit C, domain 1"/>
    <property type="match status" value="1"/>
</dbReference>
<name>A0A2N5X3Z3_9GAMM</name>
<feature type="domain" description="Amidohydrolase 3" evidence="1">
    <location>
        <begin position="39"/>
        <end position="461"/>
    </location>
</feature>
<comment type="caution">
    <text evidence="2">The sequence shown here is derived from an EMBL/GenBank/DDBJ whole genome shotgun (WGS) entry which is preliminary data.</text>
</comment>
<dbReference type="PANTHER" id="PTHR22642:SF2">
    <property type="entry name" value="PROTEIN LONG AFTER FAR-RED 3"/>
    <property type="match status" value="1"/>
</dbReference>
<dbReference type="SUPFAM" id="SSF51338">
    <property type="entry name" value="Composite domain of metallo-dependent hydrolases"/>
    <property type="match status" value="1"/>
</dbReference>
<sequence>MLIQNAELGGTRVVDVRCDNGRVTRIGERLAASPGELCIDAAGGALLPGLHDHHLHLLALAAAESSVVCGPPRVTTMRQLAQVLRAQAGSGWIRGIAYHESVAGDIDRRVLDQLVADRPVRIQHRSGKLWMVNSAAAELLQIDRYRHLEGVECDATGVANGRLFRLDHWLRTMLPNEDAPTLARVSRQLASYGVTGITDATPSNSEHNASIYTRAVDSGQLLQRLLLMGDLALKKPDHPDVGLGACKILLDENRLPQLDSLTGLIRAAHDQQRPVAIHSVTRTELIFALSSLIAAGKFPGDRIEHASVTPDEALPLMQQAGVAVVTQFGFIRERGDQYLDDVEPEYQQLLYRGQSFLGAGVPLAGSSDAPYGSHDPWFVMRAAVERTTASGRRVAAKEVLSPEQALALFTTDPRKPGSGTLVVEQGVVADFCLLDRPWISARGRLDCADVLATVRGGELIYERPA</sequence>